<feature type="domain" description="FAD/NAD(P)-binding" evidence="6">
    <location>
        <begin position="6"/>
        <end position="317"/>
    </location>
</feature>
<comment type="cofactor">
    <cofactor evidence="1">
        <name>FAD</name>
        <dbReference type="ChEBI" id="CHEBI:57692"/>
    </cofactor>
</comment>
<proteinExistence type="inferred from homology"/>
<evidence type="ECO:0000256" key="2">
    <source>
        <dbReference type="ARBA" id="ARBA00005272"/>
    </source>
</evidence>
<name>A0A401II75_APHSA</name>
<keyword evidence="3" id="KW-0285">Flavoprotein</keyword>
<dbReference type="SUPFAM" id="SSF51905">
    <property type="entry name" value="FAD/NAD(P)-binding domain"/>
    <property type="match status" value="2"/>
</dbReference>
<sequence length="385" mass="43417">MVLPNLVLIGGGHSHAIALKLWGINPIPGVRLTLITNTCYTPYSGMLPGHVAGFYKFEEIHLDLRYLSQFSQAQFCLEQVIGLDLINNQVICQNYPPISFDYLSIDIGSTPKTDQVPGASTYAIRAKPVPQFLEAWNQLINQVINTPQNTYSVSIVGGGAGGVELALNMQTRLQNILQNSHQPLDNLTIHLLHQGSTLLTGHNDWVSKRFQQILKERKIQIYLNEKVTKIAPKIDNNYQIICQSGLIIPSNPIFWVTQASAPNWIKESGLMTDEKGFILVNNYLQSLSHPHIFATGDIATIEHYPRPKAGVFAVRQGQPLFNNLQRIILDKPLKSYIPQKYYLSLIGTGDKKAIASWGCFGWESSWLWTWKDYIDRQFMAKFKPK</sequence>
<dbReference type="InterPro" id="IPR051169">
    <property type="entry name" value="NADH-Q_oxidoreductase"/>
</dbReference>
<dbReference type="GO" id="GO:0003955">
    <property type="term" value="F:NAD(P)H dehydrogenase (quinone) activity"/>
    <property type="evidence" value="ECO:0007669"/>
    <property type="project" value="TreeGrafter"/>
</dbReference>
<dbReference type="GO" id="GO:0019646">
    <property type="term" value="P:aerobic electron transport chain"/>
    <property type="evidence" value="ECO:0007669"/>
    <property type="project" value="TreeGrafter"/>
</dbReference>
<dbReference type="InterPro" id="IPR023753">
    <property type="entry name" value="FAD/NAD-binding_dom"/>
</dbReference>
<dbReference type="EMBL" id="BDQK01000013">
    <property type="protein sequence ID" value="GBF80939.1"/>
    <property type="molecule type" value="Genomic_DNA"/>
</dbReference>
<dbReference type="OrthoDB" id="9772934at2"/>
<organism evidence="7 8">
    <name type="scientific">Aphanothece sacrum FPU1</name>
    <dbReference type="NCBI Taxonomy" id="1920663"/>
    <lineage>
        <taxon>Bacteria</taxon>
        <taxon>Bacillati</taxon>
        <taxon>Cyanobacteriota</taxon>
        <taxon>Cyanophyceae</taxon>
        <taxon>Oscillatoriophycideae</taxon>
        <taxon>Chroococcales</taxon>
        <taxon>Aphanothecaceae</taxon>
        <taxon>Aphanothece</taxon>
    </lineage>
</organism>
<evidence type="ECO:0000313" key="8">
    <source>
        <dbReference type="Proteomes" id="UP000287247"/>
    </source>
</evidence>
<dbReference type="NCBIfam" id="TIGR03169">
    <property type="entry name" value="Nterm_to_SelD"/>
    <property type="match status" value="1"/>
</dbReference>
<keyword evidence="8" id="KW-1185">Reference proteome</keyword>
<evidence type="ECO:0000256" key="5">
    <source>
        <dbReference type="ARBA" id="ARBA00023002"/>
    </source>
</evidence>
<evidence type="ECO:0000256" key="4">
    <source>
        <dbReference type="ARBA" id="ARBA00022827"/>
    </source>
</evidence>
<evidence type="ECO:0000256" key="1">
    <source>
        <dbReference type="ARBA" id="ARBA00001974"/>
    </source>
</evidence>
<dbReference type="InterPro" id="IPR017584">
    <property type="entry name" value="Pyridine_nucleo_diS_OxRdtase_N"/>
</dbReference>
<evidence type="ECO:0000259" key="6">
    <source>
        <dbReference type="Pfam" id="PF07992"/>
    </source>
</evidence>
<dbReference type="InterPro" id="IPR036188">
    <property type="entry name" value="FAD/NAD-bd_sf"/>
</dbReference>
<evidence type="ECO:0000313" key="7">
    <source>
        <dbReference type="EMBL" id="GBF80939.1"/>
    </source>
</evidence>
<dbReference type="AlphaFoldDB" id="A0A401II75"/>
<accession>A0A401II75</accession>
<protein>
    <submittedName>
        <fullName evidence="7">Pyridine nucleotide-disulfide oxidoreductase</fullName>
    </submittedName>
</protein>
<dbReference type="Pfam" id="PF07992">
    <property type="entry name" value="Pyr_redox_2"/>
    <property type="match status" value="1"/>
</dbReference>
<dbReference type="Proteomes" id="UP000287247">
    <property type="component" value="Unassembled WGS sequence"/>
</dbReference>
<gene>
    <name evidence="7" type="ORF">AsFPU1_2348</name>
</gene>
<comment type="similarity">
    <text evidence="2">Belongs to the NADH dehydrogenase family.</text>
</comment>
<comment type="caution">
    <text evidence="7">The sequence shown here is derived from an EMBL/GenBank/DDBJ whole genome shotgun (WGS) entry which is preliminary data.</text>
</comment>
<dbReference type="Gene3D" id="3.50.50.100">
    <property type="match status" value="1"/>
</dbReference>
<dbReference type="PANTHER" id="PTHR42913:SF9">
    <property type="entry name" value="SLR1591 PROTEIN"/>
    <property type="match status" value="1"/>
</dbReference>
<dbReference type="PANTHER" id="PTHR42913">
    <property type="entry name" value="APOPTOSIS-INDUCING FACTOR 1"/>
    <property type="match status" value="1"/>
</dbReference>
<keyword evidence="5" id="KW-0560">Oxidoreductase</keyword>
<evidence type="ECO:0000256" key="3">
    <source>
        <dbReference type="ARBA" id="ARBA00022630"/>
    </source>
</evidence>
<reference evidence="8" key="1">
    <citation type="submission" date="2017-05" db="EMBL/GenBank/DDBJ databases">
        <title>Physiological properties and genetic analysis related to exopolysaccharide production of fresh-water unicellular cyanobacterium Aphanothece sacrum, Suizenji Nori, that has been cultured as a food source in Japan.</title>
        <authorList>
            <person name="Kanesaki Y."/>
            <person name="Yoshikawa S."/>
            <person name="Ohki K."/>
        </authorList>
    </citation>
    <scope>NUCLEOTIDE SEQUENCE [LARGE SCALE GENOMIC DNA]</scope>
    <source>
        <strain evidence="8">FPU1</strain>
    </source>
</reference>
<keyword evidence="4" id="KW-0274">FAD</keyword>